<dbReference type="PANTHER" id="PTHR47933:SF11">
    <property type="entry name" value="PENTATRICOPEPTIDE REPEAT-CONTAINING PROTEIN 2"/>
    <property type="match status" value="1"/>
</dbReference>
<dbReference type="Pfam" id="PF13041">
    <property type="entry name" value="PPR_2"/>
    <property type="match status" value="1"/>
</dbReference>
<dbReference type="Gene3D" id="1.25.40.10">
    <property type="entry name" value="Tetratricopeptide repeat domain"/>
    <property type="match status" value="1"/>
</dbReference>
<evidence type="ECO:0000256" key="2">
    <source>
        <dbReference type="ARBA" id="ARBA00022737"/>
    </source>
</evidence>
<evidence type="ECO:0000256" key="3">
    <source>
        <dbReference type="PROSITE-ProRule" id="PRU00708"/>
    </source>
</evidence>
<keyword evidence="5" id="KW-1185">Reference proteome</keyword>
<dbReference type="NCBIfam" id="TIGR00756">
    <property type="entry name" value="PPR"/>
    <property type="match status" value="2"/>
</dbReference>
<proteinExistence type="inferred from homology"/>
<organism evidence="4 5">
    <name type="scientific">Hibiscus sabdariffa</name>
    <name type="common">roselle</name>
    <dbReference type="NCBI Taxonomy" id="183260"/>
    <lineage>
        <taxon>Eukaryota</taxon>
        <taxon>Viridiplantae</taxon>
        <taxon>Streptophyta</taxon>
        <taxon>Embryophyta</taxon>
        <taxon>Tracheophyta</taxon>
        <taxon>Spermatophyta</taxon>
        <taxon>Magnoliopsida</taxon>
        <taxon>eudicotyledons</taxon>
        <taxon>Gunneridae</taxon>
        <taxon>Pentapetalae</taxon>
        <taxon>rosids</taxon>
        <taxon>malvids</taxon>
        <taxon>Malvales</taxon>
        <taxon>Malvaceae</taxon>
        <taxon>Malvoideae</taxon>
        <taxon>Hibiscus</taxon>
    </lineage>
</organism>
<evidence type="ECO:0000313" key="4">
    <source>
        <dbReference type="EMBL" id="KAK8493141.1"/>
    </source>
</evidence>
<dbReference type="Proteomes" id="UP001472677">
    <property type="component" value="Unassembled WGS sequence"/>
</dbReference>
<protein>
    <recommendedName>
        <fullName evidence="6">Pentatricopeptide repeat-containing protein</fullName>
    </recommendedName>
</protein>
<comment type="caution">
    <text evidence="4">The sequence shown here is derived from an EMBL/GenBank/DDBJ whole genome shotgun (WGS) entry which is preliminary data.</text>
</comment>
<evidence type="ECO:0000256" key="1">
    <source>
        <dbReference type="ARBA" id="ARBA00007626"/>
    </source>
</evidence>
<evidence type="ECO:0000313" key="5">
    <source>
        <dbReference type="Proteomes" id="UP001472677"/>
    </source>
</evidence>
<feature type="repeat" description="PPR" evidence="3">
    <location>
        <begin position="29"/>
        <end position="63"/>
    </location>
</feature>
<dbReference type="InterPro" id="IPR051240">
    <property type="entry name" value="Mito_RNA-Proc/Resp"/>
</dbReference>
<dbReference type="InterPro" id="IPR011990">
    <property type="entry name" value="TPR-like_helical_dom_sf"/>
</dbReference>
<comment type="similarity">
    <text evidence="1">Belongs to the PPR family. P subfamily.</text>
</comment>
<gene>
    <name evidence="4" type="ORF">V6N12_033716</name>
</gene>
<dbReference type="PROSITE" id="PS51375">
    <property type="entry name" value="PPR"/>
    <property type="match status" value="2"/>
</dbReference>
<evidence type="ECO:0008006" key="6">
    <source>
        <dbReference type="Google" id="ProtNLM"/>
    </source>
</evidence>
<keyword evidence="2" id="KW-0677">Repeat</keyword>
<accession>A0ABR2AJ45</accession>
<dbReference type="InterPro" id="IPR002885">
    <property type="entry name" value="PPR_rpt"/>
</dbReference>
<feature type="repeat" description="PPR" evidence="3">
    <location>
        <begin position="1"/>
        <end position="28"/>
    </location>
</feature>
<name>A0ABR2AJ45_9ROSI</name>
<reference evidence="4 5" key="1">
    <citation type="journal article" date="2024" name="G3 (Bethesda)">
        <title>Genome assembly of Hibiscus sabdariffa L. provides insights into metabolisms of medicinal natural products.</title>
        <authorList>
            <person name="Kim T."/>
        </authorList>
    </citation>
    <scope>NUCLEOTIDE SEQUENCE [LARGE SCALE GENOMIC DNA]</scope>
    <source>
        <strain evidence="4">TK-2024</strain>
        <tissue evidence="4">Old leaves</tissue>
    </source>
</reference>
<dbReference type="EMBL" id="JBBPBM010000643">
    <property type="protein sequence ID" value="KAK8493141.1"/>
    <property type="molecule type" value="Genomic_DNA"/>
</dbReference>
<sequence>MISGFSKERLLDEAFQLFRSMRGNACVPDSYCYNVMIQCLLRNGYKLKAAELLAEMVGKGFSADICTATLFVNLILGSDKSILMKV</sequence>
<dbReference type="PANTHER" id="PTHR47933">
    <property type="entry name" value="PENTATRICOPEPTIDE REPEAT-CONTAINING PROTEIN 1, MITOCHONDRIAL"/>
    <property type="match status" value="1"/>
</dbReference>